<proteinExistence type="predicted"/>
<dbReference type="EMBL" id="LAZR01000215">
    <property type="protein sequence ID" value="KKN81383.1"/>
    <property type="molecule type" value="Genomic_DNA"/>
</dbReference>
<organism evidence="1">
    <name type="scientific">marine sediment metagenome</name>
    <dbReference type="NCBI Taxonomy" id="412755"/>
    <lineage>
        <taxon>unclassified sequences</taxon>
        <taxon>metagenomes</taxon>
        <taxon>ecological metagenomes</taxon>
    </lineage>
</organism>
<protein>
    <submittedName>
        <fullName evidence="1">Uncharacterized protein</fullName>
    </submittedName>
</protein>
<name>A0A0F9WRK5_9ZZZZ</name>
<gene>
    <name evidence="1" type="ORF">LCGC14_0319960</name>
</gene>
<accession>A0A0F9WRK5</accession>
<evidence type="ECO:0000313" key="1">
    <source>
        <dbReference type="EMBL" id="KKN81383.1"/>
    </source>
</evidence>
<dbReference type="AlphaFoldDB" id="A0A0F9WRK5"/>
<sequence>MKEHLQPWYDKWLDEHKDTRLIYAIPSDPRLYQVHFVRNQLAGLFWADVPYGKREQAPPPRDDCKIDVYVIGEHTSKSVRLPVYSLERPDIGLQIVLRHNYYNWNVSVLSETPINTDVIRGFKLDYSDDDRERFPNGYILGECWDNCFFEGFPEEVQFGPHSENPCKFSVNIDSEYMVYTFLWLLMRDRIG</sequence>
<reference evidence="1" key="1">
    <citation type="journal article" date="2015" name="Nature">
        <title>Complex archaea that bridge the gap between prokaryotes and eukaryotes.</title>
        <authorList>
            <person name="Spang A."/>
            <person name="Saw J.H."/>
            <person name="Jorgensen S.L."/>
            <person name="Zaremba-Niedzwiedzka K."/>
            <person name="Martijn J."/>
            <person name="Lind A.E."/>
            <person name="van Eijk R."/>
            <person name="Schleper C."/>
            <person name="Guy L."/>
            <person name="Ettema T.J."/>
        </authorList>
    </citation>
    <scope>NUCLEOTIDE SEQUENCE</scope>
</reference>
<comment type="caution">
    <text evidence="1">The sequence shown here is derived from an EMBL/GenBank/DDBJ whole genome shotgun (WGS) entry which is preliminary data.</text>
</comment>